<dbReference type="InterPro" id="IPR001254">
    <property type="entry name" value="Trypsin_dom"/>
</dbReference>
<dbReference type="Proteomes" id="UP000663872">
    <property type="component" value="Unassembled WGS sequence"/>
</dbReference>
<dbReference type="InterPro" id="IPR043504">
    <property type="entry name" value="Peptidase_S1_PA_chymotrypsin"/>
</dbReference>
<dbReference type="CDD" id="cd00190">
    <property type="entry name" value="Tryp_SPc"/>
    <property type="match status" value="1"/>
</dbReference>
<dbReference type="FunFam" id="2.40.10.10:FF:000068">
    <property type="entry name" value="transmembrane protease serine 2"/>
    <property type="match status" value="1"/>
</dbReference>
<gene>
    <name evidence="14" type="ORF">FME351_LOCUS19357</name>
    <name evidence="15" type="ORF">GRG538_LOCUS31264</name>
    <name evidence="17" type="ORF">HFQ381_LOCUS22779</name>
    <name evidence="13" type="ORF">LUA448_LOCUS12564</name>
    <name evidence="19" type="ORF">QYT958_LOCUS5673</name>
    <name evidence="12" type="ORF">TIS948_LOCUS11550</name>
    <name evidence="16" type="ORF">TSG867_LOCUS3527</name>
    <name evidence="18" type="ORF">UJA718_LOCUS22012</name>
</gene>
<dbReference type="EMBL" id="CAJOBO010002187">
    <property type="protein sequence ID" value="CAF4436474.1"/>
    <property type="molecule type" value="Genomic_DNA"/>
</dbReference>
<keyword evidence="7" id="KW-0325">Glycoprotein</keyword>
<reference evidence="15" key="1">
    <citation type="submission" date="2021-02" db="EMBL/GenBank/DDBJ databases">
        <authorList>
            <person name="Nowell W R."/>
        </authorList>
    </citation>
    <scope>NUCLEOTIDE SEQUENCE</scope>
</reference>
<dbReference type="EMBL" id="CAJOBP010004430">
    <property type="protein sequence ID" value="CAF4439923.1"/>
    <property type="molecule type" value="Genomic_DNA"/>
</dbReference>
<dbReference type="EMBL" id="CAJOBR010000476">
    <property type="protein sequence ID" value="CAF4513845.1"/>
    <property type="molecule type" value="Genomic_DNA"/>
</dbReference>
<dbReference type="Proteomes" id="UP000663848">
    <property type="component" value="Unassembled WGS sequence"/>
</dbReference>
<evidence type="ECO:0000313" key="19">
    <source>
        <dbReference type="EMBL" id="CAF4513845.1"/>
    </source>
</evidence>
<dbReference type="EMBL" id="CAJOBQ010000106">
    <property type="protein sequence ID" value="CAF4258180.1"/>
    <property type="molecule type" value="Genomic_DNA"/>
</dbReference>
<evidence type="ECO:0000256" key="2">
    <source>
        <dbReference type="ARBA" id="ARBA00022525"/>
    </source>
</evidence>
<evidence type="ECO:0000256" key="6">
    <source>
        <dbReference type="ARBA" id="ARBA00023157"/>
    </source>
</evidence>
<dbReference type="GO" id="GO:0005576">
    <property type="term" value="C:extracellular region"/>
    <property type="evidence" value="ECO:0007669"/>
    <property type="project" value="UniProtKB-SubCell"/>
</dbReference>
<feature type="signal peptide" evidence="10">
    <location>
        <begin position="1"/>
        <end position="21"/>
    </location>
</feature>
<evidence type="ECO:0000259" key="11">
    <source>
        <dbReference type="PROSITE" id="PS50240"/>
    </source>
</evidence>
<evidence type="ECO:0000256" key="5">
    <source>
        <dbReference type="ARBA" id="ARBA00022801"/>
    </source>
</evidence>
<dbReference type="InterPro" id="IPR009003">
    <property type="entry name" value="Peptidase_S1_PA"/>
</dbReference>
<evidence type="ECO:0000256" key="10">
    <source>
        <dbReference type="SAM" id="SignalP"/>
    </source>
</evidence>
<feature type="chain" id="PRO_5035693113" description="Peptidase S1 domain-containing protein" evidence="10">
    <location>
        <begin position="22"/>
        <end position="369"/>
    </location>
</feature>
<evidence type="ECO:0000313" key="16">
    <source>
        <dbReference type="EMBL" id="CAF4258180.1"/>
    </source>
</evidence>
<feature type="compositionally biased region" description="Pro residues" evidence="9">
    <location>
        <begin position="306"/>
        <end position="330"/>
    </location>
</feature>
<dbReference type="FunFam" id="2.40.10.10:FF:000054">
    <property type="entry name" value="Complement C1r subcomponent"/>
    <property type="match status" value="1"/>
</dbReference>
<comment type="subcellular location">
    <subcellularLocation>
        <location evidence="1">Secreted</location>
    </subcellularLocation>
</comment>
<keyword evidence="6" id="KW-1015">Disulfide bond</keyword>
<dbReference type="PANTHER" id="PTHR24252">
    <property type="entry name" value="ACROSIN-RELATED"/>
    <property type="match status" value="1"/>
</dbReference>
<evidence type="ECO:0000256" key="1">
    <source>
        <dbReference type="ARBA" id="ARBA00004613"/>
    </source>
</evidence>
<dbReference type="Proteomes" id="UP000663825">
    <property type="component" value="Unassembled WGS sequence"/>
</dbReference>
<protein>
    <recommendedName>
        <fullName evidence="11">Peptidase S1 domain-containing protein</fullName>
    </recommendedName>
</protein>
<dbReference type="PROSITE" id="PS00135">
    <property type="entry name" value="TRYPSIN_SER"/>
    <property type="match status" value="1"/>
</dbReference>
<dbReference type="GO" id="GO:0004252">
    <property type="term" value="F:serine-type endopeptidase activity"/>
    <property type="evidence" value="ECO:0007669"/>
    <property type="project" value="InterPro"/>
</dbReference>
<evidence type="ECO:0000256" key="3">
    <source>
        <dbReference type="ARBA" id="ARBA00022670"/>
    </source>
</evidence>
<dbReference type="SUPFAM" id="SSF50494">
    <property type="entry name" value="Trypsin-like serine proteases"/>
    <property type="match status" value="1"/>
</dbReference>
<evidence type="ECO:0000313" key="21">
    <source>
        <dbReference type="Proteomes" id="UP000663873"/>
    </source>
</evidence>
<keyword evidence="3 8" id="KW-0645">Protease</keyword>
<organism evidence="15 20">
    <name type="scientific">Rotaria socialis</name>
    <dbReference type="NCBI Taxonomy" id="392032"/>
    <lineage>
        <taxon>Eukaryota</taxon>
        <taxon>Metazoa</taxon>
        <taxon>Spiralia</taxon>
        <taxon>Gnathifera</taxon>
        <taxon>Rotifera</taxon>
        <taxon>Eurotatoria</taxon>
        <taxon>Bdelloidea</taxon>
        <taxon>Philodinida</taxon>
        <taxon>Philodinidae</taxon>
        <taxon>Rotaria</taxon>
    </lineage>
</organism>
<evidence type="ECO:0000313" key="18">
    <source>
        <dbReference type="EMBL" id="CAF4439923.1"/>
    </source>
</evidence>
<dbReference type="Pfam" id="PF00089">
    <property type="entry name" value="Trypsin"/>
    <property type="match status" value="1"/>
</dbReference>
<dbReference type="InterPro" id="IPR018114">
    <property type="entry name" value="TRYPSIN_HIS"/>
</dbReference>
<feature type="region of interest" description="Disordered" evidence="9">
    <location>
        <begin position="304"/>
        <end position="346"/>
    </location>
</feature>
<dbReference type="AlphaFoldDB" id="A0A818Y4D3"/>
<evidence type="ECO:0000313" key="17">
    <source>
        <dbReference type="EMBL" id="CAF4436474.1"/>
    </source>
</evidence>
<keyword evidence="21" id="KW-1185">Reference proteome</keyword>
<dbReference type="Proteomes" id="UP000663873">
    <property type="component" value="Unassembled WGS sequence"/>
</dbReference>
<dbReference type="EMBL" id="CAJNYD010001533">
    <property type="protein sequence ID" value="CAF3345549.1"/>
    <property type="molecule type" value="Genomic_DNA"/>
</dbReference>
<keyword evidence="2" id="KW-0964">Secreted</keyword>
<dbReference type="EMBL" id="CAJNYT010005479">
    <property type="protein sequence ID" value="CAF3748594.1"/>
    <property type="molecule type" value="Genomic_DNA"/>
</dbReference>
<evidence type="ECO:0000313" key="20">
    <source>
        <dbReference type="Proteomes" id="UP000663872"/>
    </source>
</evidence>
<evidence type="ECO:0000256" key="8">
    <source>
        <dbReference type="RuleBase" id="RU363034"/>
    </source>
</evidence>
<dbReference type="InterPro" id="IPR001314">
    <property type="entry name" value="Peptidase_S1A"/>
</dbReference>
<evidence type="ECO:0000256" key="7">
    <source>
        <dbReference type="ARBA" id="ARBA00023180"/>
    </source>
</evidence>
<feature type="compositionally biased region" description="Polar residues" evidence="9">
    <location>
        <begin position="233"/>
        <end position="251"/>
    </location>
</feature>
<name>A0A818Y4D3_9BILA</name>
<dbReference type="PROSITE" id="PS00134">
    <property type="entry name" value="TRYPSIN_HIS"/>
    <property type="match status" value="1"/>
</dbReference>
<evidence type="ECO:0000313" key="14">
    <source>
        <dbReference type="EMBL" id="CAF3548462.1"/>
    </source>
</evidence>
<feature type="domain" description="Peptidase S1" evidence="11">
    <location>
        <begin position="46"/>
        <end position="306"/>
    </location>
</feature>
<dbReference type="SMART" id="SM00020">
    <property type="entry name" value="Tryp_SPc"/>
    <property type="match status" value="1"/>
</dbReference>
<accession>A0A818Y4D3</accession>
<keyword evidence="4 10" id="KW-0732">Signal</keyword>
<comment type="caution">
    <text evidence="15">The sequence shown here is derived from an EMBL/GenBank/DDBJ whole genome shotgun (WGS) entry which is preliminary data.</text>
</comment>
<dbReference type="EMBL" id="CAJNYU010002392">
    <property type="protein sequence ID" value="CAF3548462.1"/>
    <property type="molecule type" value="Genomic_DNA"/>
</dbReference>
<dbReference type="OrthoDB" id="6339452at2759"/>
<dbReference type="PANTHER" id="PTHR24252:SF17">
    <property type="entry name" value="SUPPRESSOR OF TUMORIGENICITY 14 PROTEIN HOMOLOG-RELATED"/>
    <property type="match status" value="1"/>
</dbReference>
<dbReference type="Proteomes" id="UP000663851">
    <property type="component" value="Unassembled WGS sequence"/>
</dbReference>
<keyword evidence="8" id="KW-0720">Serine protease</keyword>
<evidence type="ECO:0000313" key="15">
    <source>
        <dbReference type="EMBL" id="CAF3748594.1"/>
    </source>
</evidence>
<evidence type="ECO:0000256" key="4">
    <source>
        <dbReference type="ARBA" id="ARBA00022729"/>
    </source>
</evidence>
<dbReference type="InterPro" id="IPR033116">
    <property type="entry name" value="TRYPSIN_SER"/>
</dbReference>
<feature type="compositionally biased region" description="Low complexity" evidence="9">
    <location>
        <begin position="331"/>
        <end position="342"/>
    </location>
</feature>
<dbReference type="PROSITE" id="PS50240">
    <property type="entry name" value="TRYPSIN_DOM"/>
    <property type="match status" value="1"/>
</dbReference>
<dbReference type="EMBL" id="CAJNXB010001657">
    <property type="protein sequence ID" value="CAF3184449.1"/>
    <property type="molecule type" value="Genomic_DNA"/>
</dbReference>
<proteinExistence type="predicted"/>
<evidence type="ECO:0000313" key="13">
    <source>
        <dbReference type="EMBL" id="CAF3345549.1"/>
    </source>
</evidence>
<evidence type="ECO:0000256" key="9">
    <source>
        <dbReference type="SAM" id="MobiDB-lite"/>
    </source>
</evidence>
<dbReference type="Proteomes" id="UP000663833">
    <property type="component" value="Unassembled WGS sequence"/>
</dbReference>
<dbReference type="Proteomes" id="UP000663862">
    <property type="component" value="Unassembled WGS sequence"/>
</dbReference>
<dbReference type="PRINTS" id="PR00722">
    <property type="entry name" value="CHYMOTRYPSIN"/>
</dbReference>
<feature type="region of interest" description="Disordered" evidence="9">
    <location>
        <begin position="229"/>
        <end position="251"/>
    </location>
</feature>
<dbReference type="Proteomes" id="UP000663869">
    <property type="component" value="Unassembled WGS sequence"/>
</dbReference>
<keyword evidence="5 8" id="KW-0378">Hydrolase</keyword>
<dbReference type="GO" id="GO:0006508">
    <property type="term" value="P:proteolysis"/>
    <property type="evidence" value="ECO:0007669"/>
    <property type="project" value="UniProtKB-KW"/>
</dbReference>
<evidence type="ECO:0000313" key="12">
    <source>
        <dbReference type="EMBL" id="CAF3184449.1"/>
    </source>
</evidence>
<dbReference type="Gene3D" id="2.40.10.10">
    <property type="entry name" value="Trypsin-like serine proteases"/>
    <property type="match status" value="1"/>
</dbReference>
<sequence length="369" mass="39467">MSTLNTFVIVVVVATITYLNATMYTCERNLGCGCSKYDTTVVNARIVNGETAAVGAWGWVASLKLGSKNPHICGGTVIDEYHILTAAHCIADLAEYGFTIYDIEVRVGLNVISNPGPNVESHSLQGAKIHPAYDKDDIAGGHDIAILTLSRPIDFNRNSFISKVCLPFLNSTPPADLANPEYPLPNTDLIAIGWGVLWESSDVISNTLQQVTLQAIDKDDSKCRFPANPPIPAQNNDPQTQMCASAPSKDSCQGDSGGPLLMFRPDTKVWELVGITSFGIGCARPSYSGVYTRVAAYHDWIKQNTPPTPTPAVPTPSTTPTPAVPTPSTTPTPAVSTPSTTPDYNGAQREGIYGGLLMTIMSIFLCFSV</sequence>